<keyword evidence="6" id="KW-0574">Periplasm</keyword>
<dbReference type="PATRIC" id="fig|931276.5.peg.4342"/>
<evidence type="ECO:0000256" key="7">
    <source>
        <dbReference type="ARBA" id="ARBA00022801"/>
    </source>
</evidence>
<dbReference type="HOGENOM" id="CLU_004542_5_1_9"/>
<reference evidence="12 13" key="1">
    <citation type="submission" date="2013-02" db="EMBL/GenBank/DDBJ databases">
        <title>Genome sequence of Clostridium saccharoperbutylacetonicum N1-4(HMT).</title>
        <authorList>
            <person name="Poehlein A."/>
            <person name="Daniel R."/>
        </authorList>
    </citation>
    <scope>NUCLEOTIDE SEQUENCE [LARGE SCALE GENOMIC DNA]</scope>
    <source>
        <strain evidence="13">N1-4(HMT)</strain>
    </source>
</reference>
<dbReference type="SUPFAM" id="SSF51445">
    <property type="entry name" value="(Trans)glycosidases"/>
    <property type="match status" value="1"/>
</dbReference>
<dbReference type="PROSITE" id="PS00775">
    <property type="entry name" value="GLYCOSYL_HYDROL_F3"/>
    <property type="match status" value="1"/>
</dbReference>
<organism evidence="12 13">
    <name type="scientific">Clostridium saccharoperbutylacetonicum N1-4(HMT)</name>
    <dbReference type="NCBI Taxonomy" id="931276"/>
    <lineage>
        <taxon>Bacteria</taxon>
        <taxon>Bacillati</taxon>
        <taxon>Bacillota</taxon>
        <taxon>Clostridia</taxon>
        <taxon>Eubacteriales</taxon>
        <taxon>Clostridiaceae</taxon>
        <taxon>Clostridium</taxon>
    </lineage>
</organism>
<comment type="catalytic activity">
    <reaction evidence="1">
        <text>Hydrolysis of terminal, non-reducing beta-D-glucosyl residues with release of beta-D-glucose.</text>
        <dbReference type="EC" id="3.2.1.21"/>
    </reaction>
</comment>
<dbReference type="InterPro" id="IPR019800">
    <property type="entry name" value="Glyco_hydro_3_AS"/>
</dbReference>
<comment type="similarity">
    <text evidence="3 10">Belongs to the glycosyl hydrolase 3 family.</text>
</comment>
<dbReference type="OrthoDB" id="9805821at2"/>
<dbReference type="STRING" id="36745.CLSAP_40780"/>
<dbReference type="InterPro" id="IPR051915">
    <property type="entry name" value="Cellulose_Degrad_GH3"/>
</dbReference>
<dbReference type="SMART" id="SM01217">
    <property type="entry name" value="Fn3_like"/>
    <property type="match status" value="1"/>
</dbReference>
<sequence length="750" mass="82432">MINRESKQKEFIKQYYEKRIDDLIGKMTLEEKVGQLVQISPSIFGAFGLTFDETIEKLINGEITPAEFEALERNYREDEIRQGTLGCMGGVHGAEKSNELQKIAVEESRLGIPILFGLDVIHGYRTIFPIPLAEACSFDIEKIKESARIAAKEASAAGLHWTFAPMVDISRDPRWGRVAEGAGEDPYLGSVIAKARVEGFQGESLDNPESILACAKHFAGYGAPDGGRDYNTVDMSLQTLHDVYLPPFKAAAEAGVGTFMSAFNDLNGIPCTVNKYLLTDVLREKFGFNGFVVSDANSIPEVVVHGYAEDNKAASKKALNAGLDMDMSQGTYRNELPELVKEGDILEEVLDEAVRRVLRVKFLLGLFDNPYRTDAKKEEKTLLCKEHLEAARDISRRSIVLLKNENNALPLKKDLKKIAVVGPLAENAAEMLGTWSHTGNPSDVVTIISGIKAAVSTETEILYAEGCKITGEECIDFEGAVRVAKESDVIIAVVGENSDMSGEAASRIDINLPGKQEELLKELRKIGKPLIVVLINGRPLTIPWEAENVDALVEAWQLGTQSGNAIADVLFGDYNPSGKLVATFPYSVGQVPIYYNNPMTGRPAGKIKFTSKYIDGPAEPLYPFGFGLSYTTFKYENLSILSAENKIGDTVAVKVYVTNTGEVSGEEVVQLYVSDVVASRVRPVKELKSFEKVLLQPKECKTIIFKLNTKDLGFHDENMNYVVEPGLFKVYVGTNSKECLEGEFTIVALD</sequence>
<dbReference type="Pfam" id="PF01915">
    <property type="entry name" value="Glyco_hydro_3_C"/>
    <property type="match status" value="1"/>
</dbReference>
<keyword evidence="13" id="KW-1185">Reference proteome</keyword>
<evidence type="ECO:0000256" key="9">
    <source>
        <dbReference type="ARBA" id="ARBA00067498"/>
    </source>
</evidence>
<dbReference type="Gene3D" id="3.20.20.300">
    <property type="entry name" value="Glycoside hydrolase, family 3, N-terminal domain"/>
    <property type="match status" value="1"/>
</dbReference>
<dbReference type="GO" id="GO:0008422">
    <property type="term" value="F:beta-glucosidase activity"/>
    <property type="evidence" value="ECO:0007669"/>
    <property type="project" value="UniProtKB-EC"/>
</dbReference>
<keyword evidence="5" id="KW-0732">Signal</keyword>
<dbReference type="EC" id="3.2.1.21" evidence="4"/>
<keyword evidence="7 10" id="KW-0378">Hydrolase</keyword>
<dbReference type="SUPFAM" id="SSF52279">
    <property type="entry name" value="Beta-D-glucan exohydrolase, C-terminal domain"/>
    <property type="match status" value="1"/>
</dbReference>
<evidence type="ECO:0000256" key="6">
    <source>
        <dbReference type="ARBA" id="ARBA00022764"/>
    </source>
</evidence>
<dbReference type="KEGG" id="csr:Cspa_c43110"/>
<dbReference type="PRINTS" id="PR00133">
    <property type="entry name" value="GLHYDRLASE3"/>
</dbReference>
<dbReference type="InterPro" id="IPR026891">
    <property type="entry name" value="Fn3-like"/>
</dbReference>
<dbReference type="AlphaFoldDB" id="M1MJF4"/>
<accession>M1MJF4</accession>
<evidence type="ECO:0000313" key="12">
    <source>
        <dbReference type="EMBL" id="AGF58064.1"/>
    </source>
</evidence>
<dbReference type="Proteomes" id="UP000011728">
    <property type="component" value="Chromosome"/>
</dbReference>
<dbReference type="Pfam" id="PF14310">
    <property type="entry name" value="Fn3-like"/>
    <property type="match status" value="1"/>
</dbReference>
<evidence type="ECO:0000256" key="2">
    <source>
        <dbReference type="ARBA" id="ARBA00004418"/>
    </source>
</evidence>
<dbReference type="InterPro" id="IPR017853">
    <property type="entry name" value="GH"/>
</dbReference>
<dbReference type="GO" id="GO:0042597">
    <property type="term" value="C:periplasmic space"/>
    <property type="evidence" value="ECO:0007669"/>
    <property type="project" value="UniProtKB-SubCell"/>
</dbReference>
<evidence type="ECO:0000256" key="4">
    <source>
        <dbReference type="ARBA" id="ARBA00012744"/>
    </source>
</evidence>
<proteinExistence type="inferred from homology"/>
<dbReference type="Pfam" id="PF00933">
    <property type="entry name" value="Glyco_hydro_3"/>
    <property type="match status" value="1"/>
</dbReference>
<dbReference type="FunFam" id="3.20.20.300:FF:000005">
    <property type="entry name" value="Periplasmic beta-glucosidase"/>
    <property type="match status" value="1"/>
</dbReference>
<feature type="domain" description="Fibronectin type III-like" evidence="11">
    <location>
        <begin position="667"/>
        <end position="736"/>
    </location>
</feature>
<dbReference type="PANTHER" id="PTHR30620:SF16">
    <property type="entry name" value="LYSOSOMAL BETA GLUCOSIDASE"/>
    <property type="match status" value="1"/>
</dbReference>
<dbReference type="PANTHER" id="PTHR30620">
    <property type="entry name" value="PERIPLASMIC BETA-GLUCOSIDASE-RELATED"/>
    <property type="match status" value="1"/>
</dbReference>
<protein>
    <recommendedName>
        <fullName evidence="9">Periplasmic beta-glucosidase</fullName>
        <ecNumber evidence="4">3.2.1.21</ecNumber>
    </recommendedName>
</protein>
<dbReference type="Gene3D" id="2.60.40.10">
    <property type="entry name" value="Immunoglobulins"/>
    <property type="match status" value="1"/>
</dbReference>
<evidence type="ECO:0000256" key="3">
    <source>
        <dbReference type="ARBA" id="ARBA00005336"/>
    </source>
</evidence>
<dbReference type="InterPro" id="IPR036962">
    <property type="entry name" value="Glyco_hydro_3_N_sf"/>
</dbReference>
<dbReference type="FunFam" id="2.60.40.10:FF:000495">
    <property type="entry name" value="Periplasmic beta-glucosidase"/>
    <property type="match status" value="1"/>
</dbReference>
<dbReference type="InterPro" id="IPR002772">
    <property type="entry name" value="Glyco_hydro_3_C"/>
</dbReference>
<dbReference type="Gene3D" id="3.40.50.1700">
    <property type="entry name" value="Glycoside hydrolase family 3 C-terminal domain"/>
    <property type="match status" value="1"/>
</dbReference>
<dbReference type="NCBIfam" id="NF011678">
    <property type="entry name" value="PRK15098.1"/>
    <property type="match status" value="1"/>
</dbReference>
<dbReference type="RefSeq" id="WP_015394375.1">
    <property type="nucleotide sequence ID" value="NC_020291.1"/>
</dbReference>
<dbReference type="GO" id="GO:0009251">
    <property type="term" value="P:glucan catabolic process"/>
    <property type="evidence" value="ECO:0007669"/>
    <property type="project" value="TreeGrafter"/>
</dbReference>
<keyword evidence="8 10" id="KW-0326">Glycosidase</keyword>
<comment type="subcellular location">
    <subcellularLocation>
        <location evidence="2">Periplasm</location>
    </subcellularLocation>
</comment>
<dbReference type="InterPro" id="IPR036881">
    <property type="entry name" value="Glyco_hydro_3_C_sf"/>
</dbReference>
<evidence type="ECO:0000313" key="13">
    <source>
        <dbReference type="Proteomes" id="UP000011728"/>
    </source>
</evidence>
<evidence type="ECO:0000256" key="1">
    <source>
        <dbReference type="ARBA" id="ARBA00000448"/>
    </source>
</evidence>
<evidence type="ECO:0000259" key="11">
    <source>
        <dbReference type="SMART" id="SM01217"/>
    </source>
</evidence>
<dbReference type="FunFam" id="3.40.50.1700:FF:000004">
    <property type="entry name" value="Periplasmic beta-glucosidase"/>
    <property type="match status" value="1"/>
</dbReference>
<evidence type="ECO:0000256" key="10">
    <source>
        <dbReference type="RuleBase" id="RU361161"/>
    </source>
</evidence>
<gene>
    <name evidence="12" type="primary">bglX1</name>
    <name evidence="12" type="ORF">Cspa_c43110</name>
</gene>
<dbReference type="eggNOG" id="COG1472">
    <property type="taxonomic scope" value="Bacteria"/>
</dbReference>
<dbReference type="InterPro" id="IPR001764">
    <property type="entry name" value="Glyco_hydro_3_N"/>
</dbReference>
<evidence type="ECO:0000256" key="5">
    <source>
        <dbReference type="ARBA" id="ARBA00022729"/>
    </source>
</evidence>
<evidence type="ECO:0000256" key="8">
    <source>
        <dbReference type="ARBA" id="ARBA00023295"/>
    </source>
</evidence>
<dbReference type="InterPro" id="IPR013783">
    <property type="entry name" value="Ig-like_fold"/>
</dbReference>
<name>M1MJF4_9CLOT</name>
<dbReference type="EMBL" id="CP004121">
    <property type="protein sequence ID" value="AGF58064.1"/>
    <property type="molecule type" value="Genomic_DNA"/>
</dbReference>